<evidence type="ECO:0000313" key="6">
    <source>
        <dbReference type="EMBL" id="JAB65391.1"/>
    </source>
</evidence>
<evidence type="ECO:0000256" key="3">
    <source>
        <dbReference type="ARBA" id="ARBA00023180"/>
    </source>
</evidence>
<organism evidence="6">
    <name type="scientific">Anoplophora glabripennis</name>
    <name type="common">Asian longhorn beetle</name>
    <name type="synonym">Anoplophora nobilis</name>
    <dbReference type="NCBI Taxonomy" id="217634"/>
    <lineage>
        <taxon>Eukaryota</taxon>
        <taxon>Metazoa</taxon>
        <taxon>Ecdysozoa</taxon>
        <taxon>Arthropoda</taxon>
        <taxon>Hexapoda</taxon>
        <taxon>Insecta</taxon>
        <taxon>Pterygota</taxon>
        <taxon>Neoptera</taxon>
        <taxon>Endopterygota</taxon>
        <taxon>Coleoptera</taxon>
        <taxon>Polyphaga</taxon>
        <taxon>Cucujiformia</taxon>
        <taxon>Chrysomeloidea</taxon>
        <taxon>Cerambycidae</taxon>
        <taxon>Lamiinae</taxon>
        <taxon>Lamiini</taxon>
        <taxon>Anoplophora</taxon>
    </lineage>
</organism>
<dbReference type="Gene3D" id="2.130.10.130">
    <property type="entry name" value="Integrin alpha, N-terminal"/>
    <property type="match status" value="1"/>
</dbReference>
<dbReference type="SMART" id="SM00191">
    <property type="entry name" value="Int_alpha"/>
    <property type="match status" value="4"/>
</dbReference>
<evidence type="ECO:0000256" key="1">
    <source>
        <dbReference type="ARBA" id="ARBA00022729"/>
    </source>
</evidence>
<dbReference type="GO" id="GO:0009897">
    <property type="term" value="C:external side of plasma membrane"/>
    <property type="evidence" value="ECO:0007669"/>
    <property type="project" value="TreeGrafter"/>
</dbReference>
<comment type="subcellular location">
    <subcellularLocation>
        <location evidence="5">Membrane</location>
        <topology evidence="5">Single-pass type I membrane protein</topology>
    </subcellularLocation>
</comment>
<keyword evidence="5 6" id="KW-0401">Integrin</keyword>
<name>V5I9E5_ANOGL</name>
<dbReference type="GO" id="GO:0007160">
    <property type="term" value="P:cell-matrix adhesion"/>
    <property type="evidence" value="ECO:0007669"/>
    <property type="project" value="TreeGrafter"/>
</dbReference>
<gene>
    <name evidence="6" type="primary">ITA1</name>
</gene>
<dbReference type="PANTHER" id="PTHR23220">
    <property type="entry name" value="INTEGRIN ALPHA"/>
    <property type="match status" value="1"/>
</dbReference>
<feature type="repeat" description="FG-GAP" evidence="4">
    <location>
        <begin position="366"/>
        <end position="423"/>
    </location>
</feature>
<reference evidence="6" key="1">
    <citation type="submission" date="2013-07" db="EMBL/GenBank/DDBJ databases">
        <title>Midgut Transcriptome Profiling of Anoplphora glabripennis, a Lignocellulose Degrading, Wood-Boring Cerambycid.</title>
        <authorList>
            <person name="Scully E.D."/>
            <person name="Hoover K."/>
            <person name="Carlson J.E."/>
            <person name="Tien M."/>
            <person name="Geib S.M."/>
        </authorList>
    </citation>
    <scope>NUCLEOTIDE SEQUENCE</scope>
</reference>
<feature type="chain" id="PRO_5001426538" evidence="5">
    <location>
        <begin position="22"/>
        <end position="472"/>
    </location>
</feature>
<dbReference type="PANTHER" id="PTHR23220:SF122">
    <property type="entry name" value="INTEGRIN ALPHA-PS1"/>
    <property type="match status" value="1"/>
</dbReference>
<keyword evidence="3" id="KW-0325">Glycoprotein</keyword>
<keyword evidence="1 5" id="KW-0732">Signal</keyword>
<dbReference type="PRINTS" id="PR01185">
    <property type="entry name" value="INTEGRINA"/>
</dbReference>
<feature type="signal peptide" evidence="5">
    <location>
        <begin position="1"/>
        <end position="21"/>
    </location>
</feature>
<keyword evidence="5" id="KW-0130">Cell adhesion</keyword>
<keyword evidence="5" id="KW-0675">Receptor</keyword>
<dbReference type="GO" id="GO:0005178">
    <property type="term" value="F:integrin binding"/>
    <property type="evidence" value="ECO:0007669"/>
    <property type="project" value="TreeGrafter"/>
</dbReference>
<evidence type="ECO:0000256" key="4">
    <source>
        <dbReference type="PROSITE-ProRule" id="PRU00803"/>
    </source>
</evidence>
<feature type="repeat" description="FG-GAP" evidence="4">
    <location>
        <begin position="305"/>
        <end position="364"/>
    </location>
</feature>
<dbReference type="EMBL" id="GALX01003075">
    <property type="protein sequence ID" value="JAB65391.1"/>
    <property type="molecule type" value="Transcribed_RNA"/>
</dbReference>
<dbReference type="PROSITE" id="PS51470">
    <property type="entry name" value="FG_GAP"/>
    <property type="match status" value="4"/>
</dbReference>
<dbReference type="AlphaFoldDB" id="V5I9E5"/>
<dbReference type="GO" id="GO:0007229">
    <property type="term" value="P:integrin-mediated signaling pathway"/>
    <property type="evidence" value="ECO:0007669"/>
    <property type="project" value="UniProtKB-KW"/>
</dbReference>
<evidence type="ECO:0000256" key="5">
    <source>
        <dbReference type="RuleBase" id="RU003762"/>
    </source>
</evidence>
<dbReference type="GO" id="GO:0098609">
    <property type="term" value="P:cell-cell adhesion"/>
    <property type="evidence" value="ECO:0007669"/>
    <property type="project" value="TreeGrafter"/>
</dbReference>
<feature type="non-terminal residue" evidence="6">
    <location>
        <position position="472"/>
    </location>
</feature>
<accession>V5I9E5</accession>
<dbReference type="InterPro" id="IPR013517">
    <property type="entry name" value="FG-GAP"/>
</dbReference>
<dbReference type="Pfam" id="PF01839">
    <property type="entry name" value="FG-GAP"/>
    <property type="match status" value="3"/>
</dbReference>
<dbReference type="InterPro" id="IPR028994">
    <property type="entry name" value="Integrin_alpha_N"/>
</dbReference>
<dbReference type="SUPFAM" id="SSF69318">
    <property type="entry name" value="Integrin alpha N-terminal domain"/>
    <property type="match status" value="1"/>
</dbReference>
<protein>
    <submittedName>
        <fullName evidence="6">Integrin alpha-PS1</fullName>
    </submittedName>
</protein>
<dbReference type="GO" id="GO:0008305">
    <property type="term" value="C:integrin complex"/>
    <property type="evidence" value="ECO:0007669"/>
    <property type="project" value="InterPro"/>
</dbReference>
<feature type="repeat" description="FG-GAP" evidence="4">
    <location>
        <begin position="424"/>
        <end position="472"/>
    </location>
</feature>
<dbReference type="InterPro" id="IPR000413">
    <property type="entry name" value="Integrin_alpha"/>
</dbReference>
<keyword evidence="2" id="KW-0677">Repeat</keyword>
<dbReference type="InterPro" id="IPR013519">
    <property type="entry name" value="Int_alpha_beta-p"/>
</dbReference>
<sequence length="472" mass="52270">MYCTSKIIVLNVVILRTTVFCFNFEDRDPLVKKAPEGQANSYFGFSVAQHITEENSQSIKNNWLLVGAPLGQNLQPGSNHSGALFKCPVSNYDDDCEQVETDGKRVDDFDYDDEGGENTSLKGPGLDEIKTGQWLGVTVKSQKPGGIVIVCAHRYIQSPDLSKFHYGQGLCYLLNSDLNTYESLQLCKGKPVEKLHQQFGFCQVGTSASFVGDEFALMGAPGPFTWRGTVFGQVVVGDFLTKDKTTYHGPLSDTEIIEKYSYLGMSVGGGHFSNRSAYTYISGAPRSKMKGQVYFFEKYNNEELNISLIITGEQFASSFGYEMLAADVNNDGYDDLLVGAPFYYGEKKGGAVYIYYNIRDCTWDNCTWDKVFYGKTQSRYGFSMTSVGDINKDGYNDVAIGAPYEEDHGAVYIYLGSPNGLNPEPSQVIRIKQLKTLGYSLSGGIDMDNNGYPDLLVGAYESEKALLFKTRP</sequence>
<feature type="repeat" description="FG-GAP" evidence="4">
    <location>
        <begin position="30"/>
        <end position="96"/>
    </location>
</feature>
<dbReference type="GO" id="GO:0033627">
    <property type="term" value="P:cell adhesion mediated by integrin"/>
    <property type="evidence" value="ECO:0007669"/>
    <property type="project" value="TreeGrafter"/>
</dbReference>
<evidence type="ECO:0000256" key="2">
    <source>
        <dbReference type="ARBA" id="ARBA00022737"/>
    </source>
</evidence>
<comment type="similarity">
    <text evidence="5">Belongs to the integrin alpha chain family.</text>
</comment>
<proteinExistence type="inferred from homology"/>